<evidence type="ECO:0000256" key="8">
    <source>
        <dbReference type="SAM" id="Phobius"/>
    </source>
</evidence>
<dbReference type="NCBIfam" id="NF045973">
    <property type="entry name" value="conju_CD1115"/>
    <property type="match status" value="1"/>
</dbReference>
<feature type="region of interest" description="Disordered" evidence="7">
    <location>
        <begin position="587"/>
        <end position="649"/>
    </location>
</feature>
<evidence type="ECO:0000256" key="6">
    <source>
        <dbReference type="ARBA" id="ARBA00023136"/>
    </source>
</evidence>
<dbReference type="PANTHER" id="PTHR37937">
    <property type="entry name" value="CONJUGATIVE TRANSFER: DNA TRANSPORT"/>
    <property type="match status" value="1"/>
</dbReference>
<comment type="subcellular location">
    <subcellularLocation>
        <location evidence="1">Cell membrane</location>
        <topology evidence="1">Multi-pass membrane protein</topology>
    </subcellularLocation>
</comment>
<protein>
    <submittedName>
        <fullName evidence="9">Type IV secretory system conjugative DNA transfer family protein</fullName>
    </submittedName>
</protein>
<dbReference type="CDD" id="cd01127">
    <property type="entry name" value="TrwB_TraG_TraD_VirD4"/>
    <property type="match status" value="1"/>
</dbReference>
<comment type="caution">
    <text evidence="9">The sequence shown here is derived from an EMBL/GenBank/DDBJ whole genome shotgun (WGS) entry which is preliminary data.</text>
</comment>
<organism evidence="9 10">
    <name type="scientific">Candidatus Gallacutalibacter pullicola</name>
    <dbReference type="NCBI Taxonomy" id="2840830"/>
    <lineage>
        <taxon>Bacteria</taxon>
        <taxon>Bacillati</taxon>
        <taxon>Bacillota</taxon>
        <taxon>Clostridia</taxon>
        <taxon>Eubacteriales</taxon>
        <taxon>Candidatus Gallacutalibacter</taxon>
    </lineage>
</organism>
<dbReference type="Pfam" id="PF02534">
    <property type="entry name" value="T4SS-DNA_transf"/>
    <property type="match status" value="1"/>
</dbReference>
<dbReference type="EMBL" id="DVHF01000017">
    <property type="protein sequence ID" value="HIR56302.1"/>
    <property type="molecule type" value="Genomic_DNA"/>
</dbReference>
<keyword evidence="5 8" id="KW-1133">Transmembrane helix</keyword>
<gene>
    <name evidence="9" type="ORF">IAA54_01410</name>
</gene>
<dbReference type="Gene3D" id="3.40.50.300">
    <property type="entry name" value="P-loop containing nucleotide triphosphate hydrolases"/>
    <property type="match status" value="2"/>
</dbReference>
<dbReference type="InterPro" id="IPR027417">
    <property type="entry name" value="P-loop_NTPase"/>
</dbReference>
<dbReference type="AlphaFoldDB" id="A0A9D1J0C9"/>
<keyword evidence="6 8" id="KW-0472">Membrane</keyword>
<feature type="compositionally biased region" description="Low complexity" evidence="7">
    <location>
        <begin position="514"/>
        <end position="532"/>
    </location>
</feature>
<dbReference type="InterPro" id="IPR003688">
    <property type="entry name" value="TraG/VirD4"/>
</dbReference>
<evidence type="ECO:0000256" key="4">
    <source>
        <dbReference type="ARBA" id="ARBA00022692"/>
    </source>
</evidence>
<sequence length="649" mass="72276">MKTSGKEYRKEVSRLFGILILILYFYGMMINSIQGEIIGAFSGTETSGFTLSPLKNIGAVFSPLGLGLPLAVILFLLLFSERGSLWLKRLISGTRSVWDPERKIEILEEGTYGTSGWLTRPEMQDAFEIAPLGQLDLPVMGKLDEESYLGLKSLHGMNKNIMVYGAPGTGKSRGFVSPFILQAAKRGESMIITDAKAELYEKYAHWLGRQGYTVKAFNLLDFENSDAWNVLCDISADRNLVQPVAQIIIDNTSSETEKTGFWTESEKNLLMALLLYVQSLTDPKTGELLPASERSLGAIYRLLSACPILQIDDLFRRLPADHPALGPYGIFKQAGHQIWGNIATGLGSRLSVFQNELVDTITKYNEIDLELPGKQKCAYFCILSDQNDSMGFLSSLFFSMLFLRLSDYARKEGVHGKLPVEVNVILDEFSNVGGKLLNFKQTISTVRSRGINCQVIVQSIAQLADRYPKTEWLDIVANCDTQLFLGCNDSMTAKEISDRCGFVTVRTSGSSSRVSSVFSGNTGGSSVSSGSVRRPLMTPDEILRLPKNQALLFVRSLRPARIFKIEPEEHPESGNLVQARASDHIPRWRQEQQEKENRKSAQSYHPSKENEQAGSGEKESRENQVLTGKADRRDGIDCETWTEINPDQL</sequence>
<evidence type="ECO:0000256" key="3">
    <source>
        <dbReference type="ARBA" id="ARBA00022475"/>
    </source>
</evidence>
<feature type="compositionally biased region" description="Basic and acidic residues" evidence="7">
    <location>
        <begin position="606"/>
        <end position="622"/>
    </location>
</feature>
<dbReference type="GO" id="GO:0005886">
    <property type="term" value="C:plasma membrane"/>
    <property type="evidence" value="ECO:0007669"/>
    <property type="project" value="UniProtKB-SubCell"/>
</dbReference>
<feature type="transmembrane region" description="Helical" evidence="8">
    <location>
        <begin position="57"/>
        <end position="79"/>
    </location>
</feature>
<keyword evidence="3" id="KW-1003">Cell membrane</keyword>
<evidence type="ECO:0000313" key="10">
    <source>
        <dbReference type="Proteomes" id="UP000886785"/>
    </source>
</evidence>
<reference evidence="9" key="1">
    <citation type="submission" date="2020-10" db="EMBL/GenBank/DDBJ databases">
        <authorList>
            <person name="Gilroy R."/>
        </authorList>
    </citation>
    <scope>NUCLEOTIDE SEQUENCE</scope>
    <source>
        <strain evidence="9">ChiSjej1B19-7085</strain>
    </source>
</reference>
<evidence type="ECO:0000256" key="5">
    <source>
        <dbReference type="ARBA" id="ARBA00022989"/>
    </source>
</evidence>
<evidence type="ECO:0000256" key="7">
    <source>
        <dbReference type="SAM" id="MobiDB-lite"/>
    </source>
</evidence>
<comment type="similarity">
    <text evidence="2">Belongs to the VirD4/TraG family.</text>
</comment>
<dbReference type="Proteomes" id="UP000886785">
    <property type="component" value="Unassembled WGS sequence"/>
</dbReference>
<dbReference type="InterPro" id="IPR051539">
    <property type="entry name" value="T4SS-coupling_protein"/>
</dbReference>
<accession>A0A9D1J0C9</accession>
<name>A0A9D1J0C9_9FIRM</name>
<evidence type="ECO:0000256" key="1">
    <source>
        <dbReference type="ARBA" id="ARBA00004651"/>
    </source>
</evidence>
<feature type="transmembrane region" description="Helical" evidence="8">
    <location>
        <begin position="12"/>
        <end position="33"/>
    </location>
</feature>
<reference evidence="9" key="2">
    <citation type="journal article" date="2021" name="PeerJ">
        <title>Extensive microbial diversity within the chicken gut microbiome revealed by metagenomics and culture.</title>
        <authorList>
            <person name="Gilroy R."/>
            <person name="Ravi A."/>
            <person name="Getino M."/>
            <person name="Pursley I."/>
            <person name="Horton D.L."/>
            <person name="Alikhan N.F."/>
            <person name="Baker D."/>
            <person name="Gharbi K."/>
            <person name="Hall N."/>
            <person name="Watson M."/>
            <person name="Adriaenssens E.M."/>
            <person name="Foster-Nyarko E."/>
            <person name="Jarju S."/>
            <person name="Secka A."/>
            <person name="Antonio M."/>
            <person name="Oren A."/>
            <person name="Chaudhuri R.R."/>
            <person name="La Ragione R."/>
            <person name="Hildebrand F."/>
            <person name="Pallen M.J."/>
        </authorList>
    </citation>
    <scope>NUCLEOTIDE SEQUENCE</scope>
    <source>
        <strain evidence="9">ChiSjej1B19-7085</strain>
    </source>
</reference>
<evidence type="ECO:0000256" key="2">
    <source>
        <dbReference type="ARBA" id="ARBA00008806"/>
    </source>
</evidence>
<evidence type="ECO:0000313" key="9">
    <source>
        <dbReference type="EMBL" id="HIR56302.1"/>
    </source>
</evidence>
<dbReference type="SUPFAM" id="SSF52540">
    <property type="entry name" value="P-loop containing nucleoside triphosphate hydrolases"/>
    <property type="match status" value="1"/>
</dbReference>
<dbReference type="PANTHER" id="PTHR37937:SF1">
    <property type="entry name" value="CONJUGATIVE TRANSFER: DNA TRANSPORT"/>
    <property type="match status" value="1"/>
</dbReference>
<keyword evidence="4 8" id="KW-0812">Transmembrane</keyword>
<feature type="compositionally biased region" description="Basic and acidic residues" evidence="7">
    <location>
        <begin position="587"/>
        <end position="599"/>
    </location>
</feature>
<proteinExistence type="inferred from homology"/>
<feature type="region of interest" description="Disordered" evidence="7">
    <location>
        <begin position="514"/>
        <end position="533"/>
    </location>
</feature>